<dbReference type="OrthoDB" id="9808870at2"/>
<feature type="transmembrane region" description="Helical" evidence="1">
    <location>
        <begin position="308"/>
        <end position="334"/>
    </location>
</feature>
<evidence type="ECO:0000256" key="1">
    <source>
        <dbReference type="SAM" id="Phobius"/>
    </source>
</evidence>
<dbReference type="Pfam" id="PF13795">
    <property type="entry name" value="HupE_UreJ_2"/>
    <property type="match status" value="1"/>
</dbReference>
<sequence length="376" mass="40853">MIRLMVWVFALWLVAAAALAHKASDSYLSLETTAAGITGRWDIALRDLDEAVGLDGDDDGTITWGELRRRAAAIQSYALARLKLESGNRPCPLEPGKIRVDHHSDGTYAVLGFAAHCAAGPERLTVEYRLLFDLDPQHRGLLRLTADGTTQTAVFAPMAARQVFEPASTPWRGFVQYVAEGVWHIWTGYDHILFLLSLLLPAVLVREAGAWRPAPRFRDALWDAVRIVTAFTLAHSLTLSLAALGYLALPSRWVEAAIAASVVAAALNNIFPLLHGRRTRLAFLFGWVHGLGFASVLLDLGLPPAVRLVGLAGFNLGVEAGQLVLVAGFLPLAYGLSRSPWYPPAVLRWGSAAIALLAGVWLVERGFDLKLLSFPS</sequence>
<feature type="transmembrane region" description="Helical" evidence="1">
    <location>
        <begin position="346"/>
        <end position="363"/>
    </location>
</feature>
<evidence type="ECO:0000256" key="2">
    <source>
        <dbReference type="SAM" id="SignalP"/>
    </source>
</evidence>
<feature type="chain" id="PRO_5012170200" evidence="2">
    <location>
        <begin position="21"/>
        <end position="376"/>
    </location>
</feature>
<accession>A0A1Y6DAE3</accession>
<dbReference type="EMBL" id="FXAM01000001">
    <property type="protein sequence ID" value="SMF97312.1"/>
    <property type="molecule type" value="Genomic_DNA"/>
</dbReference>
<dbReference type="AlphaFoldDB" id="A0A1Y6DAE3"/>
<feature type="transmembrane region" description="Helical" evidence="1">
    <location>
        <begin position="183"/>
        <end position="205"/>
    </location>
</feature>
<dbReference type="Proteomes" id="UP000192923">
    <property type="component" value="Unassembled WGS sequence"/>
</dbReference>
<feature type="transmembrane region" description="Helical" evidence="1">
    <location>
        <begin position="253"/>
        <end position="274"/>
    </location>
</feature>
<organism evidence="3 4">
    <name type="scientific">Methylomagnum ishizawai</name>
    <dbReference type="NCBI Taxonomy" id="1760988"/>
    <lineage>
        <taxon>Bacteria</taxon>
        <taxon>Pseudomonadati</taxon>
        <taxon>Pseudomonadota</taxon>
        <taxon>Gammaproteobacteria</taxon>
        <taxon>Methylococcales</taxon>
        <taxon>Methylococcaceae</taxon>
        <taxon>Methylomagnum</taxon>
    </lineage>
</organism>
<evidence type="ECO:0000313" key="4">
    <source>
        <dbReference type="Proteomes" id="UP000192923"/>
    </source>
</evidence>
<name>A0A1Y6DAE3_9GAMM</name>
<feature type="transmembrane region" description="Helical" evidence="1">
    <location>
        <begin position="281"/>
        <end position="302"/>
    </location>
</feature>
<dbReference type="InterPro" id="IPR032809">
    <property type="entry name" value="Put_HupE_UreJ"/>
</dbReference>
<dbReference type="STRING" id="1760988.SAMN02949497_4734"/>
<dbReference type="PROSITE" id="PS00018">
    <property type="entry name" value="EF_HAND_1"/>
    <property type="match status" value="1"/>
</dbReference>
<protein>
    <submittedName>
        <fullName evidence="3">HupE / UreJ protein</fullName>
    </submittedName>
</protein>
<gene>
    <name evidence="3" type="ORF">SAMN02949497_4734</name>
</gene>
<keyword evidence="2" id="KW-0732">Signal</keyword>
<reference evidence="3 4" key="1">
    <citation type="submission" date="2016-12" db="EMBL/GenBank/DDBJ databases">
        <authorList>
            <person name="Song W.-J."/>
            <person name="Kurnit D.M."/>
        </authorList>
    </citation>
    <scope>NUCLEOTIDE SEQUENCE [LARGE SCALE GENOMIC DNA]</scope>
    <source>
        <strain evidence="3 4">175</strain>
    </source>
</reference>
<keyword evidence="1" id="KW-0812">Transmembrane</keyword>
<dbReference type="RefSeq" id="WP_085216112.1">
    <property type="nucleotide sequence ID" value="NZ_FXAM01000001.1"/>
</dbReference>
<feature type="transmembrane region" description="Helical" evidence="1">
    <location>
        <begin position="225"/>
        <end position="247"/>
    </location>
</feature>
<evidence type="ECO:0000313" key="3">
    <source>
        <dbReference type="EMBL" id="SMF97312.1"/>
    </source>
</evidence>
<keyword evidence="1" id="KW-1133">Transmembrane helix</keyword>
<feature type="signal peptide" evidence="2">
    <location>
        <begin position="1"/>
        <end position="20"/>
    </location>
</feature>
<proteinExistence type="predicted"/>
<dbReference type="InterPro" id="IPR018247">
    <property type="entry name" value="EF_Hand_1_Ca_BS"/>
</dbReference>
<keyword evidence="1" id="KW-0472">Membrane</keyword>
<keyword evidence="4" id="KW-1185">Reference proteome</keyword>